<dbReference type="SUPFAM" id="SSF57701">
    <property type="entry name" value="Zn2/Cys6 DNA-binding domain"/>
    <property type="match status" value="1"/>
</dbReference>
<proteinExistence type="predicted"/>
<dbReference type="EMBL" id="RWJN01000025">
    <property type="protein sequence ID" value="TCD70198.1"/>
    <property type="molecule type" value="Genomic_DNA"/>
</dbReference>
<evidence type="ECO:0000256" key="1">
    <source>
        <dbReference type="ARBA" id="ARBA00004123"/>
    </source>
</evidence>
<evidence type="ECO:0000256" key="4">
    <source>
        <dbReference type="ARBA" id="ARBA00023163"/>
    </source>
</evidence>
<protein>
    <recommendedName>
        <fullName evidence="7">Zn(2)-C6 fungal-type domain-containing protein</fullName>
    </recommendedName>
</protein>
<keyword evidence="9" id="KW-1185">Reference proteome</keyword>
<dbReference type="PANTHER" id="PTHR47338:SF29">
    <property type="entry name" value="ZN(2)-C6 FUNGAL-TYPE DOMAIN-CONTAINING PROTEIN"/>
    <property type="match status" value="1"/>
</dbReference>
<dbReference type="PROSITE" id="PS50048">
    <property type="entry name" value="ZN2_CY6_FUNGAL_2"/>
    <property type="match status" value="1"/>
</dbReference>
<evidence type="ECO:0000256" key="2">
    <source>
        <dbReference type="ARBA" id="ARBA00022723"/>
    </source>
</evidence>
<keyword evidence="5" id="KW-0539">Nucleus</keyword>
<keyword evidence="4" id="KW-0804">Transcription</keyword>
<dbReference type="Gene3D" id="4.10.240.10">
    <property type="entry name" value="Zn(2)-C6 fungal-type DNA-binding domain"/>
    <property type="match status" value="1"/>
</dbReference>
<dbReference type="STRING" id="92696.A0A4R0RZX1"/>
<dbReference type="CDD" id="cd00067">
    <property type="entry name" value="GAL4"/>
    <property type="match status" value="1"/>
</dbReference>
<accession>A0A4R0RZX1</accession>
<evidence type="ECO:0000256" key="6">
    <source>
        <dbReference type="SAM" id="MobiDB-lite"/>
    </source>
</evidence>
<dbReference type="GO" id="GO:0000981">
    <property type="term" value="F:DNA-binding transcription factor activity, RNA polymerase II-specific"/>
    <property type="evidence" value="ECO:0007669"/>
    <property type="project" value="InterPro"/>
</dbReference>
<evidence type="ECO:0000313" key="9">
    <source>
        <dbReference type="Proteomes" id="UP000292702"/>
    </source>
</evidence>
<reference evidence="8 9" key="1">
    <citation type="submission" date="2018-11" db="EMBL/GenBank/DDBJ databases">
        <title>Genome assembly of Steccherinum ochraceum LE-BIN_3174, the white-rot fungus of the Steccherinaceae family (The Residual Polyporoid clade, Polyporales, Basidiomycota).</title>
        <authorList>
            <person name="Fedorova T.V."/>
            <person name="Glazunova O.A."/>
            <person name="Landesman E.O."/>
            <person name="Moiseenko K.V."/>
            <person name="Psurtseva N.V."/>
            <person name="Savinova O.S."/>
            <person name="Shakhova N.V."/>
            <person name="Tyazhelova T.V."/>
            <person name="Vasina D.V."/>
        </authorList>
    </citation>
    <scope>NUCLEOTIDE SEQUENCE [LARGE SCALE GENOMIC DNA]</scope>
    <source>
        <strain evidence="8 9">LE-BIN_3174</strain>
    </source>
</reference>
<gene>
    <name evidence="8" type="ORF">EIP91_004378</name>
</gene>
<dbReference type="PANTHER" id="PTHR47338">
    <property type="entry name" value="ZN(II)2CYS6 TRANSCRIPTION FACTOR (EUROFUNG)-RELATED"/>
    <property type="match status" value="1"/>
</dbReference>
<dbReference type="InterPro" id="IPR036864">
    <property type="entry name" value="Zn2-C6_fun-type_DNA-bd_sf"/>
</dbReference>
<feature type="compositionally biased region" description="Low complexity" evidence="6">
    <location>
        <begin position="88"/>
        <end position="103"/>
    </location>
</feature>
<dbReference type="GO" id="GO:0005634">
    <property type="term" value="C:nucleus"/>
    <property type="evidence" value="ECO:0007669"/>
    <property type="project" value="UniProtKB-SubCell"/>
</dbReference>
<organism evidence="8 9">
    <name type="scientific">Steccherinum ochraceum</name>
    <dbReference type="NCBI Taxonomy" id="92696"/>
    <lineage>
        <taxon>Eukaryota</taxon>
        <taxon>Fungi</taxon>
        <taxon>Dikarya</taxon>
        <taxon>Basidiomycota</taxon>
        <taxon>Agaricomycotina</taxon>
        <taxon>Agaricomycetes</taxon>
        <taxon>Polyporales</taxon>
        <taxon>Steccherinaceae</taxon>
        <taxon>Steccherinum</taxon>
    </lineage>
</organism>
<comment type="caution">
    <text evidence="8">The sequence shown here is derived from an EMBL/GenBank/DDBJ whole genome shotgun (WGS) entry which is preliminary data.</text>
</comment>
<dbReference type="GO" id="GO:0008270">
    <property type="term" value="F:zinc ion binding"/>
    <property type="evidence" value="ECO:0007669"/>
    <property type="project" value="InterPro"/>
</dbReference>
<feature type="region of interest" description="Disordered" evidence="6">
    <location>
        <begin position="76"/>
        <end position="106"/>
    </location>
</feature>
<feature type="domain" description="Zn(2)-C6 fungal-type" evidence="7">
    <location>
        <begin position="13"/>
        <end position="45"/>
    </location>
</feature>
<evidence type="ECO:0000256" key="5">
    <source>
        <dbReference type="ARBA" id="ARBA00023242"/>
    </source>
</evidence>
<dbReference type="OrthoDB" id="2309723at2759"/>
<keyword evidence="2" id="KW-0479">Metal-binding</keyword>
<evidence type="ECO:0000256" key="3">
    <source>
        <dbReference type="ARBA" id="ARBA00023015"/>
    </source>
</evidence>
<dbReference type="AlphaFoldDB" id="A0A4R0RZX1"/>
<dbReference type="CDD" id="cd12148">
    <property type="entry name" value="fungal_TF_MHR"/>
    <property type="match status" value="1"/>
</dbReference>
<evidence type="ECO:0000313" key="8">
    <source>
        <dbReference type="EMBL" id="TCD70198.1"/>
    </source>
</evidence>
<dbReference type="InterPro" id="IPR050815">
    <property type="entry name" value="TF_fung"/>
</dbReference>
<keyword evidence="3" id="KW-0805">Transcription regulation</keyword>
<name>A0A4R0RZX1_9APHY</name>
<dbReference type="Pfam" id="PF00172">
    <property type="entry name" value="Zn_clus"/>
    <property type="match status" value="1"/>
</dbReference>
<dbReference type="PROSITE" id="PS00463">
    <property type="entry name" value="ZN2_CY6_FUNGAL_1"/>
    <property type="match status" value="1"/>
</dbReference>
<dbReference type="Proteomes" id="UP000292702">
    <property type="component" value="Unassembled WGS sequence"/>
</dbReference>
<sequence length="569" mass="62174">MTSRSSMLPRGGACIPCRRRKMRCNGGKPVCEQCTEVGTPEDCEYITGQGTVTRTQLLEETVDILEARIRELEHPDPTSATVSLRSPYNASSRNSRTRSSSYSPAPPLEIPTMDVLSVDNDRLGGQHVLSIPEVHMIIDIFVLHSSRIGFFLSVPSFIRRVRSPEVSSAHAHPLNDILIATACLWGCRFAGNPSIKSKESDLLRQVVQQASGFLLTDGGNPTRSVMAFIQAEVLLANYFFTTDRLLEGRYHGSAALSLVLSCRLNLRTTLQPSATQESSSRAPRQASIQTPHDFVQIGERVNAFWTVCSLYKAWAAASGAPSTIWAGEGSSGLRIEIPPPLSMEACEKGTVTTADLNASSTIMDVLRNGGASSLMSLTPLGLYSRAALLYTHVSWAGSRYKEGMPLEEKIALYDQLQNLHGPATSFLNGVMALEPVRPIRYLLTVSTLARSALIRLHKDYMAIDAYSRETCLSSANSILNLLHGVSLNDIKYIDPIMAMLLGCAGRVYTTEMTRYRNSIQRQPSQEDQMYISGLLASAQQLLGLMFDYGAICPLMISQANSLANVLASA</sequence>
<dbReference type="InterPro" id="IPR001138">
    <property type="entry name" value="Zn2Cys6_DnaBD"/>
</dbReference>
<comment type="subcellular location">
    <subcellularLocation>
        <location evidence="1">Nucleus</location>
    </subcellularLocation>
</comment>
<evidence type="ECO:0000259" key="7">
    <source>
        <dbReference type="PROSITE" id="PS50048"/>
    </source>
</evidence>
<dbReference type="SMART" id="SM00066">
    <property type="entry name" value="GAL4"/>
    <property type="match status" value="1"/>
</dbReference>